<dbReference type="Proteomes" id="UP001332243">
    <property type="component" value="Unassembled WGS sequence"/>
</dbReference>
<dbReference type="InterPro" id="IPR024344">
    <property type="entry name" value="MDMPI_metal-binding"/>
</dbReference>
<dbReference type="EMBL" id="JAZGQK010000039">
    <property type="protein sequence ID" value="MEE6263566.1"/>
    <property type="molecule type" value="Genomic_DNA"/>
</dbReference>
<protein>
    <submittedName>
        <fullName evidence="2">TIGR03086 family metal-binding protein</fullName>
    </submittedName>
</protein>
<reference evidence="2 3" key="1">
    <citation type="submission" date="2024-01" db="EMBL/GenBank/DDBJ databases">
        <title>Genome insights into Plantactinospora sonchi sp. nov.</title>
        <authorList>
            <person name="Wang L."/>
        </authorList>
    </citation>
    <scope>NUCLEOTIDE SEQUENCE [LARGE SCALE GENOMIC DNA]</scope>
    <source>
        <strain evidence="2 3">NEAU-QY2</strain>
    </source>
</reference>
<keyword evidence="3" id="KW-1185">Reference proteome</keyword>
<evidence type="ECO:0000259" key="1">
    <source>
        <dbReference type="Pfam" id="PF11716"/>
    </source>
</evidence>
<organism evidence="2 3">
    <name type="scientific">Plantactinospora sonchi</name>
    <dbReference type="NCBI Taxonomy" id="1544735"/>
    <lineage>
        <taxon>Bacteria</taxon>
        <taxon>Bacillati</taxon>
        <taxon>Actinomycetota</taxon>
        <taxon>Actinomycetes</taxon>
        <taxon>Micromonosporales</taxon>
        <taxon>Micromonosporaceae</taxon>
        <taxon>Plantactinospora</taxon>
    </lineage>
</organism>
<evidence type="ECO:0000313" key="3">
    <source>
        <dbReference type="Proteomes" id="UP001332243"/>
    </source>
</evidence>
<gene>
    <name evidence="2" type="ORF">V1633_34355</name>
</gene>
<proteinExistence type="predicted"/>
<name>A0ABU7S476_9ACTN</name>
<dbReference type="RefSeq" id="WP_331218466.1">
    <property type="nucleotide sequence ID" value="NZ_JAZGQK010000039.1"/>
</dbReference>
<comment type="caution">
    <text evidence="2">The sequence shown here is derived from an EMBL/GenBank/DDBJ whole genome shotgun (WGS) entry which is preliminary data.</text>
</comment>
<dbReference type="NCBIfam" id="TIGR03086">
    <property type="entry name" value="TIGR03086 family metal-binding protein"/>
    <property type="match status" value="1"/>
</dbReference>
<dbReference type="Gene3D" id="1.20.120.450">
    <property type="entry name" value="dinb family like domain"/>
    <property type="match status" value="1"/>
</dbReference>
<sequence length="193" mass="20460">MDLLPAYRRTLTAFADQVGQVGYDQWAAPTPCPDWDVRALVNHVVGELYWSVPLFAGATVTEVGDRFSGDLLGTDPAVAARDAAAGADRAAGEPGALDRTVLLSSGPTPAGEYLHELMAECLVHGWDLSAAIGGAVRLDPEAVRECSRWFTGRSAMYRSSGLTASGMTPPPDADDQDRLIAAFGRDPGWRAEG</sequence>
<dbReference type="SUPFAM" id="SSF109854">
    <property type="entry name" value="DinB/YfiT-like putative metalloenzymes"/>
    <property type="match status" value="1"/>
</dbReference>
<dbReference type="Pfam" id="PF11716">
    <property type="entry name" value="MDMPI_N"/>
    <property type="match status" value="1"/>
</dbReference>
<dbReference type="InterPro" id="IPR017520">
    <property type="entry name" value="CHP03086"/>
</dbReference>
<dbReference type="NCBIfam" id="TIGR03083">
    <property type="entry name" value="maleylpyruvate isomerase family mycothiol-dependent enzyme"/>
    <property type="match status" value="1"/>
</dbReference>
<dbReference type="InterPro" id="IPR034660">
    <property type="entry name" value="DinB/YfiT-like"/>
</dbReference>
<accession>A0ABU7S476</accession>
<dbReference type="InterPro" id="IPR017517">
    <property type="entry name" value="Maleyloyr_isom"/>
</dbReference>
<feature type="domain" description="Mycothiol-dependent maleylpyruvate isomerase metal-binding" evidence="1">
    <location>
        <begin position="9"/>
        <end position="128"/>
    </location>
</feature>
<evidence type="ECO:0000313" key="2">
    <source>
        <dbReference type="EMBL" id="MEE6263566.1"/>
    </source>
</evidence>